<organism evidence="2 3">
    <name type="scientific">Coprinopsis cinerea (strain Okayama-7 / 130 / ATCC MYA-4618 / FGSC 9003)</name>
    <name type="common">Inky cap fungus</name>
    <name type="synonym">Hormographiella aspergillata</name>
    <dbReference type="NCBI Taxonomy" id="240176"/>
    <lineage>
        <taxon>Eukaryota</taxon>
        <taxon>Fungi</taxon>
        <taxon>Dikarya</taxon>
        <taxon>Basidiomycota</taxon>
        <taxon>Agaricomycotina</taxon>
        <taxon>Agaricomycetes</taxon>
        <taxon>Agaricomycetidae</taxon>
        <taxon>Agaricales</taxon>
        <taxon>Agaricineae</taxon>
        <taxon>Psathyrellaceae</taxon>
        <taxon>Coprinopsis</taxon>
    </lineage>
</organism>
<reference evidence="2 3" key="1">
    <citation type="journal article" date="2010" name="Proc. Natl. Acad. Sci. U.S.A.">
        <title>Insights into evolution of multicellular fungi from the assembled chromosomes of the mushroom Coprinopsis cinerea (Coprinus cinereus).</title>
        <authorList>
            <person name="Stajich J.E."/>
            <person name="Wilke S.K."/>
            <person name="Ahren D."/>
            <person name="Au C.H."/>
            <person name="Birren B.W."/>
            <person name="Borodovsky M."/>
            <person name="Burns C."/>
            <person name="Canback B."/>
            <person name="Casselton L.A."/>
            <person name="Cheng C.K."/>
            <person name="Deng J."/>
            <person name="Dietrich F.S."/>
            <person name="Fargo D.C."/>
            <person name="Farman M.L."/>
            <person name="Gathman A.C."/>
            <person name="Goldberg J."/>
            <person name="Guigo R."/>
            <person name="Hoegger P.J."/>
            <person name="Hooker J.B."/>
            <person name="Huggins A."/>
            <person name="James T.Y."/>
            <person name="Kamada T."/>
            <person name="Kilaru S."/>
            <person name="Kodira C."/>
            <person name="Kues U."/>
            <person name="Kupfer D."/>
            <person name="Kwan H.S."/>
            <person name="Lomsadze A."/>
            <person name="Li W."/>
            <person name="Lilly W.W."/>
            <person name="Ma L.J."/>
            <person name="Mackey A.J."/>
            <person name="Manning G."/>
            <person name="Martin F."/>
            <person name="Muraguchi H."/>
            <person name="Natvig D.O."/>
            <person name="Palmerini H."/>
            <person name="Ramesh M.A."/>
            <person name="Rehmeyer C.J."/>
            <person name="Roe B.A."/>
            <person name="Shenoy N."/>
            <person name="Stanke M."/>
            <person name="Ter-Hovhannisyan V."/>
            <person name="Tunlid A."/>
            <person name="Velagapudi R."/>
            <person name="Vision T.J."/>
            <person name="Zeng Q."/>
            <person name="Zolan M.E."/>
            <person name="Pukkila P.J."/>
        </authorList>
    </citation>
    <scope>NUCLEOTIDE SEQUENCE [LARGE SCALE GENOMIC DNA]</scope>
    <source>
        <strain evidence="3">Okayama-7 / 130 / ATCC MYA-4618 / FGSC 9003</strain>
    </source>
</reference>
<keyword evidence="1" id="KW-0732">Signal</keyword>
<dbReference type="RefSeq" id="XP_001832766.2">
    <property type="nucleotide sequence ID" value="XM_001832714.2"/>
</dbReference>
<dbReference type="PANTHER" id="PTHR39603:SF1">
    <property type="entry name" value="CYANOVIRIN-N DOMAIN-CONTAINING PROTEIN"/>
    <property type="match status" value="1"/>
</dbReference>
<dbReference type="Proteomes" id="UP000001861">
    <property type="component" value="Unassembled WGS sequence"/>
</dbReference>
<dbReference type="OMA" id="NDAVGCY"/>
<comment type="caution">
    <text evidence="2">The sequence shown here is derived from an EMBL/GenBank/DDBJ whole genome shotgun (WGS) entry which is preliminary data.</text>
</comment>
<dbReference type="GeneID" id="6009254"/>
<dbReference type="KEGG" id="cci:CC1G_09980"/>
<dbReference type="AlphaFoldDB" id="A8NDG5"/>
<dbReference type="VEuPathDB" id="FungiDB:CC1G_09980"/>
<proteinExistence type="predicted"/>
<evidence type="ECO:0008006" key="4">
    <source>
        <dbReference type="Google" id="ProtNLM"/>
    </source>
</evidence>
<feature type="chain" id="PRO_5002724187" description="Cyanovirin-N domain-containing protein" evidence="1">
    <location>
        <begin position="24"/>
        <end position="214"/>
    </location>
</feature>
<evidence type="ECO:0000313" key="3">
    <source>
        <dbReference type="Proteomes" id="UP000001861"/>
    </source>
</evidence>
<dbReference type="InParanoid" id="A8NDG5"/>
<dbReference type="EMBL" id="AACS02000009">
    <property type="protein sequence ID" value="EAU89011.2"/>
    <property type="molecule type" value="Genomic_DNA"/>
</dbReference>
<sequence>MLPSLPSLRLTLTIALVLKAALALPQKAAPTNTDTQLEIAKLVQSASECPEIIPGPGLPSLASLNLTSADLCKPPQEFIASFNSRFESVEADSSSSSSTRLVKRYTPWCNTTPLVFTYAQGCYNYLYALGSTTCHVPSSGSRFCHSSAQTGNVAWYGGSANGASTSSTCRDVARGGEWVLDNCQGYVPGGYHFLYEGANAAWGNANLIVRIGPM</sequence>
<protein>
    <recommendedName>
        <fullName evidence="4">Cyanovirin-N domain-containing protein</fullName>
    </recommendedName>
</protein>
<gene>
    <name evidence="2" type="ORF">CC1G_09980</name>
</gene>
<dbReference type="STRING" id="240176.A8NDG5"/>
<evidence type="ECO:0000256" key="1">
    <source>
        <dbReference type="SAM" id="SignalP"/>
    </source>
</evidence>
<feature type="signal peptide" evidence="1">
    <location>
        <begin position="1"/>
        <end position="23"/>
    </location>
</feature>
<accession>A8NDG5</accession>
<dbReference type="OrthoDB" id="2686356at2759"/>
<keyword evidence="3" id="KW-1185">Reference proteome</keyword>
<dbReference type="HOGENOM" id="CLU_101873_1_0_1"/>
<evidence type="ECO:0000313" key="2">
    <source>
        <dbReference type="EMBL" id="EAU89011.2"/>
    </source>
</evidence>
<name>A8NDG5_COPC7</name>
<dbReference type="PANTHER" id="PTHR39603">
    <property type="entry name" value="CYANOVIRIN-N DOMAIN-CONTAINING PROTEIN"/>
    <property type="match status" value="1"/>
</dbReference>